<dbReference type="SMART" id="SM00863">
    <property type="entry name" value="tRNA_SAD"/>
    <property type="match status" value="1"/>
</dbReference>
<keyword evidence="5 14" id="KW-0479">Metal-binding</keyword>
<dbReference type="NCBIfam" id="NF002436">
    <property type="entry name" value="PRK01584.1"/>
    <property type="match status" value="1"/>
</dbReference>
<dbReference type="PATRIC" id="fig|455434.6.peg.1005"/>
<dbReference type="SUPFAM" id="SSF55681">
    <property type="entry name" value="Class II aaRS and biotin synthetases"/>
    <property type="match status" value="1"/>
</dbReference>
<dbReference type="GO" id="GO:0005737">
    <property type="term" value="C:cytoplasm"/>
    <property type="evidence" value="ECO:0007669"/>
    <property type="project" value="UniProtKB-SubCell"/>
</dbReference>
<evidence type="ECO:0000256" key="2">
    <source>
        <dbReference type="ARBA" id="ARBA00008226"/>
    </source>
</evidence>
<feature type="binding site" evidence="14">
    <location>
        <position position="565"/>
    </location>
    <ligand>
        <name>Zn(2+)</name>
        <dbReference type="ChEBI" id="CHEBI:29105"/>
    </ligand>
</feature>
<evidence type="ECO:0000256" key="7">
    <source>
        <dbReference type="ARBA" id="ARBA00022833"/>
    </source>
</evidence>
<dbReference type="NCBIfam" id="TIGR00344">
    <property type="entry name" value="alaS"/>
    <property type="match status" value="1"/>
</dbReference>
<dbReference type="GO" id="GO:0004813">
    <property type="term" value="F:alanine-tRNA ligase activity"/>
    <property type="evidence" value="ECO:0007669"/>
    <property type="project" value="UniProtKB-UniRule"/>
</dbReference>
<comment type="domain">
    <text evidence="14">Consists of three domains; the N-terminal catalytic domain, the editing domain and the C-terminal C-Ala domain. The editing domain removes incorrectly charged amino acids, while the C-Ala domain, along with tRNA(Ala), serves as a bridge to cooperatively bring together the editing and aminoacylation centers thus stimulating deacylation of misacylated tRNAs.</text>
</comment>
<dbReference type="GeneID" id="93876764"/>
<dbReference type="GO" id="GO:0000049">
    <property type="term" value="F:tRNA binding"/>
    <property type="evidence" value="ECO:0007669"/>
    <property type="project" value="UniProtKB-KW"/>
</dbReference>
<dbReference type="InterPro" id="IPR050058">
    <property type="entry name" value="Ala-tRNA_ligase"/>
</dbReference>
<accession>A0A0H3BM05</accession>
<evidence type="ECO:0000256" key="5">
    <source>
        <dbReference type="ARBA" id="ARBA00022723"/>
    </source>
</evidence>
<reference evidence="16 17" key="1">
    <citation type="journal article" date="2008" name="BMC Microbiol.">
        <title>Complete genome sequence of Treponema pallidum ssp. pallidum strain SS14 determined with oligonucleotide arrays.</title>
        <authorList>
            <person name="Matejkova P."/>
            <person name="Strouhal M."/>
            <person name="Smajs D."/>
            <person name="Norris S.J."/>
            <person name="Palzkill T."/>
            <person name="Petrosino J.F."/>
            <person name="Sodergren E."/>
            <person name="Norton J.E."/>
            <person name="Singh J."/>
            <person name="Richmond T.A."/>
            <person name="Molla M.N."/>
            <person name="Albert T.J."/>
            <person name="Weinstock G.M."/>
        </authorList>
    </citation>
    <scope>NUCLEOTIDE SEQUENCE [LARGE SCALE GENOMIC DNA]</scope>
    <source>
        <strain evidence="16 17">SS14</strain>
    </source>
</reference>
<evidence type="ECO:0000256" key="8">
    <source>
        <dbReference type="ARBA" id="ARBA00022840"/>
    </source>
</evidence>
<dbReference type="InterPro" id="IPR018164">
    <property type="entry name" value="Ala-tRNA-synth_IIc_N"/>
</dbReference>
<dbReference type="SUPFAM" id="SSF55186">
    <property type="entry name" value="ThrRS/AlaRS common domain"/>
    <property type="match status" value="1"/>
</dbReference>
<dbReference type="Gene3D" id="3.30.980.10">
    <property type="entry name" value="Threonyl-trna Synthetase, Chain A, domain 2"/>
    <property type="match status" value="1"/>
</dbReference>
<comment type="cofactor">
    <cofactor evidence="14">
        <name>Zn(2+)</name>
        <dbReference type="ChEBI" id="CHEBI:29105"/>
    </cofactor>
    <text evidence="14">Binds 1 zinc ion per subunit.</text>
</comment>
<dbReference type="SUPFAM" id="SSF101353">
    <property type="entry name" value="Putative anticodon-binding domain of alanyl-tRNA synthetase (AlaRS)"/>
    <property type="match status" value="1"/>
</dbReference>
<keyword evidence="14" id="KW-0963">Cytoplasm</keyword>
<dbReference type="CDD" id="cd00673">
    <property type="entry name" value="AlaRS_core"/>
    <property type="match status" value="1"/>
</dbReference>
<evidence type="ECO:0000256" key="10">
    <source>
        <dbReference type="ARBA" id="ARBA00022917"/>
    </source>
</evidence>
<comment type="similarity">
    <text evidence="2 14">Belongs to the class-II aminoacyl-tRNA synthetase family.</text>
</comment>
<keyword evidence="4 14" id="KW-0436">Ligase</keyword>
<dbReference type="SMR" id="A0A0H3BM05"/>
<dbReference type="GO" id="GO:0006419">
    <property type="term" value="P:alanyl-tRNA aminoacylation"/>
    <property type="evidence" value="ECO:0007669"/>
    <property type="project" value="UniProtKB-UniRule"/>
</dbReference>
<feature type="binding site" evidence="14">
    <location>
        <position position="463"/>
    </location>
    <ligand>
        <name>Zn(2+)</name>
        <dbReference type="ChEBI" id="CHEBI:29105"/>
    </ligand>
</feature>
<keyword evidence="10 14" id="KW-0648">Protein biosynthesis</keyword>
<dbReference type="HAMAP" id="MF_00036_B">
    <property type="entry name" value="Ala_tRNA_synth_B"/>
    <property type="match status" value="1"/>
</dbReference>
<proteinExistence type="inferred from homology"/>
<dbReference type="Proteomes" id="UP000001202">
    <property type="component" value="Chromosome"/>
</dbReference>
<evidence type="ECO:0000256" key="11">
    <source>
        <dbReference type="ARBA" id="ARBA00023146"/>
    </source>
</evidence>
<dbReference type="Gene3D" id="3.30.930.10">
    <property type="entry name" value="Bira Bifunctional Protein, Domain 2"/>
    <property type="match status" value="1"/>
</dbReference>
<comment type="function">
    <text evidence="12 14">Catalyzes the attachment of alanine to tRNA(Ala) in a two-step reaction: alanine is first activated by ATP to form Ala-AMP and then transferred to the acceptor end of tRNA(Ala). Also edits incorrectly charged Ser-tRNA(Ala) and Gly-tRNA(Ala) via its editing domain.</text>
</comment>
<feature type="binding site" evidence="14">
    <location>
        <position position="569"/>
    </location>
    <ligand>
        <name>Zn(2+)</name>
        <dbReference type="ChEBI" id="CHEBI:29105"/>
    </ligand>
</feature>
<dbReference type="InterPro" id="IPR012947">
    <property type="entry name" value="tRNA_SAD"/>
</dbReference>
<keyword evidence="7 14" id="KW-0862">Zinc</keyword>
<dbReference type="InterPro" id="IPR023033">
    <property type="entry name" value="Ala_tRNA_ligase_euk/bac"/>
</dbReference>
<keyword evidence="11 14" id="KW-0030">Aminoacyl-tRNA synthetase</keyword>
<dbReference type="InterPro" id="IPR002318">
    <property type="entry name" value="Ala-tRNA-lgiase_IIc"/>
</dbReference>
<dbReference type="PROSITE" id="PS50860">
    <property type="entry name" value="AA_TRNA_LIGASE_II_ALA"/>
    <property type="match status" value="1"/>
</dbReference>
<comment type="catalytic activity">
    <reaction evidence="13 14">
        <text>tRNA(Ala) + L-alanine + ATP = L-alanyl-tRNA(Ala) + AMP + diphosphate</text>
        <dbReference type="Rhea" id="RHEA:12540"/>
        <dbReference type="Rhea" id="RHEA-COMP:9657"/>
        <dbReference type="Rhea" id="RHEA-COMP:9923"/>
        <dbReference type="ChEBI" id="CHEBI:30616"/>
        <dbReference type="ChEBI" id="CHEBI:33019"/>
        <dbReference type="ChEBI" id="CHEBI:57972"/>
        <dbReference type="ChEBI" id="CHEBI:78442"/>
        <dbReference type="ChEBI" id="CHEBI:78497"/>
        <dbReference type="ChEBI" id="CHEBI:456215"/>
        <dbReference type="EC" id="6.1.1.7"/>
    </reaction>
</comment>
<dbReference type="InterPro" id="IPR018165">
    <property type="entry name" value="Ala-tRNA-synth_IIc_core"/>
</dbReference>
<keyword evidence="8 14" id="KW-0067">ATP-binding</keyword>
<dbReference type="PRINTS" id="PR00980">
    <property type="entry name" value="TRNASYNTHALA"/>
</dbReference>
<dbReference type="EMBL" id="CP000805">
    <property type="protein sequence ID" value="ACD71433.1"/>
    <property type="molecule type" value="Genomic_DNA"/>
</dbReference>
<evidence type="ECO:0000256" key="12">
    <source>
        <dbReference type="ARBA" id="ARBA00024779"/>
    </source>
</evidence>
<evidence type="ECO:0000256" key="13">
    <source>
        <dbReference type="ARBA" id="ARBA00048300"/>
    </source>
</evidence>
<evidence type="ECO:0000256" key="14">
    <source>
        <dbReference type="HAMAP-Rule" id="MF_00036"/>
    </source>
</evidence>
<dbReference type="InterPro" id="IPR018162">
    <property type="entry name" value="Ala-tRNA-ligase_IIc_anticod-bd"/>
</dbReference>
<name>A0A0H3BM05_TREPS</name>
<evidence type="ECO:0000256" key="9">
    <source>
        <dbReference type="ARBA" id="ARBA00022884"/>
    </source>
</evidence>
<dbReference type="RefSeq" id="WP_010882461.1">
    <property type="nucleotide sequence ID" value="NC_010741.1"/>
</dbReference>
<dbReference type="EC" id="6.1.1.7" evidence="14"/>
<keyword evidence="3 14" id="KW-0820">tRNA-binding</keyword>
<dbReference type="AlphaFoldDB" id="A0A0H3BM05"/>
<keyword evidence="6 14" id="KW-0547">Nucleotide-binding</keyword>
<feature type="binding site" evidence="14">
    <location>
        <position position="467"/>
    </location>
    <ligand>
        <name>Zn(2+)</name>
        <dbReference type="ChEBI" id="CHEBI:29105"/>
    </ligand>
</feature>
<evidence type="ECO:0000256" key="4">
    <source>
        <dbReference type="ARBA" id="ARBA00022598"/>
    </source>
</evidence>
<dbReference type="KEGG" id="tpp:TPASS_1017"/>
<comment type="subcellular location">
    <subcellularLocation>
        <location evidence="1 14">Cytoplasm</location>
    </subcellularLocation>
</comment>
<dbReference type="GO" id="GO:0008270">
    <property type="term" value="F:zinc ion binding"/>
    <property type="evidence" value="ECO:0007669"/>
    <property type="project" value="UniProtKB-UniRule"/>
</dbReference>
<evidence type="ECO:0000256" key="1">
    <source>
        <dbReference type="ARBA" id="ARBA00004496"/>
    </source>
</evidence>
<evidence type="ECO:0000313" key="16">
    <source>
        <dbReference type="EMBL" id="ACD71433.1"/>
    </source>
</evidence>
<dbReference type="Pfam" id="PF07973">
    <property type="entry name" value="tRNA_SAD"/>
    <property type="match status" value="1"/>
</dbReference>
<evidence type="ECO:0000259" key="15">
    <source>
        <dbReference type="PROSITE" id="PS50860"/>
    </source>
</evidence>
<protein>
    <recommendedName>
        <fullName evidence="14">Alanine--tRNA ligase</fullName>
        <ecNumber evidence="14">6.1.1.7</ecNumber>
    </recommendedName>
    <alternativeName>
        <fullName evidence="14">Alanyl-tRNA synthetase</fullName>
        <shortName evidence="14">AlaRS</shortName>
    </alternativeName>
</protein>
<dbReference type="FunFam" id="3.30.980.10:FF:000004">
    <property type="entry name" value="Alanine--tRNA ligase, cytoplasmic"/>
    <property type="match status" value="1"/>
</dbReference>
<evidence type="ECO:0000256" key="6">
    <source>
        <dbReference type="ARBA" id="ARBA00022741"/>
    </source>
</evidence>
<dbReference type="PANTHER" id="PTHR11777:SF9">
    <property type="entry name" value="ALANINE--TRNA LIGASE, CYTOPLASMIC"/>
    <property type="match status" value="1"/>
</dbReference>
<dbReference type="Pfam" id="PF01411">
    <property type="entry name" value="tRNA-synt_2c"/>
    <property type="match status" value="1"/>
</dbReference>
<dbReference type="Gene3D" id="3.30.54.20">
    <property type="match status" value="1"/>
</dbReference>
<evidence type="ECO:0000313" key="17">
    <source>
        <dbReference type="Proteomes" id="UP000001202"/>
    </source>
</evidence>
<feature type="domain" description="Alanyl-transfer RNA synthetases family profile" evidence="15">
    <location>
        <begin position="5"/>
        <end position="605"/>
    </location>
</feature>
<dbReference type="InterPro" id="IPR018163">
    <property type="entry name" value="Thr/Ala-tRNA-synth_IIc_edit"/>
</dbReference>
<dbReference type="GO" id="GO:0005524">
    <property type="term" value="F:ATP binding"/>
    <property type="evidence" value="ECO:0007669"/>
    <property type="project" value="UniProtKB-UniRule"/>
</dbReference>
<dbReference type="PANTHER" id="PTHR11777">
    <property type="entry name" value="ALANYL-TRNA SYNTHETASE"/>
    <property type="match status" value="1"/>
</dbReference>
<organism evidence="16 17">
    <name type="scientific">Treponema pallidum subsp. pallidum (strain SS14)</name>
    <dbReference type="NCBI Taxonomy" id="455434"/>
    <lineage>
        <taxon>Bacteria</taxon>
        <taxon>Pseudomonadati</taxon>
        <taxon>Spirochaetota</taxon>
        <taxon>Spirochaetia</taxon>
        <taxon>Spirochaetales</taxon>
        <taxon>Treponemataceae</taxon>
        <taxon>Treponema</taxon>
    </lineage>
</organism>
<keyword evidence="9 14" id="KW-0694">RNA-binding</keyword>
<dbReference type="GO" id="GO:0002161">
    <property type="term" value="F:aminoacyl-tRNA deacylase activity"/>
    <property type="evidence" value="ECO:0007669"/>
    <property type="project" value="TreeGrafter"/>
</dbReference>
<gene>
    <name evidence="14 16" type="primary">alaS</name>
    <name evidence="16" type="ordered locus">TPASS_1017</name>
</gene>
<evidence type="ECO:0000256" key="3">
    <source>
        <dbReference type="ARBA" id="ARBA00022555"/>
    </source>
</evidence>
<sequence length="605" mass="67187">MSIPIRADQLRSRYLAFFSQKAHVVISGKSLVPEHDPTVLFTTAGMHPLVPYLMGEPHPAGTRLVNAQKCLRTGDIDAVGDNSHLTFFEMLGNWSLGDYFKEEAIAFSFEFLTGAPWLGISPDRLSVTVFAGDEAVARDEESAAIWERLGIARTHIHFLPRADNWWGPTGETGPCGPDTEIFFDTGVPPCSVSCRPGCSCGKYVEIWNDVFMQYRKDADGRYRPLERYCVDTGMGIERTVAVLQGKRSVYDTEIFTPLLERIGQLCGKRYGCQGAHDVSMRIVCDHIRAATFILGDPVPVRPSNVGAGYVLRRIIRRSVRHGRKLGIDGEFLSSLARVVIGQYAAVYPELEEKATCIAQELANEERKFLDALRKGEAEYERMIPKFLQGTEREIPGSVAFRLYDTYGFPLELTEELARESGLRVDRAGFDTAFQAHQACSRIGAQRVFKGGLADHSAETTAYHTATHLLHQALRVVLGTHVQQKGSNITAERLRFDFSHPRPMSAQEKVQVEQLVNEQIRADLPVCCEVMSLEDAMNSGAVALFGEKYESTVKVYSIGTFSREVCGGPHVARTGQLGRFSIQKEQSSAAGVRRIRAILEKSGEKS</sequence>
<dbReference type="InterPro" id="IPR045864">
    <property type="entry name" value="aa-tRNA-synth_II/BPL/LPL"/>
</dbReference>